<feature type="non-terminal residue" evidence="4">
    <location>
        <position position="80"/>
    </location>
</feature>
<dbReference type="EMBL" id="QZFU01000034">
    <property type="protein sequence ID" value="RJO71366.1"/>
    <property type="molecule type" value="Genomic_DNA"/>
</dbReference>
<dbReference type="Gene3D" id="3.40.47.10">
    <property type="match status" value="1"/>
</dbReference>
<dbReference type="InterPro" id="IPR016039">
    <property type="entry name" value="Thiolase-like"/>
</dbReference>
<dbReference type="PANTHER" id="PTHR43775">
    <property type="entry name" value="FATTY ACID SYNTHASE"/>
    <property type="match status" value="1"/>
</dbReference>
<keyword evidence="1" id="KW-0808">Transferase</keyword>
<organism evidence="4 5">
    <name type="scientific">Nocardia panacis</name>
    <dbReference type="NCBI Taxonomy" id="2340916"/>
    <lineage>
        <taxon>Bacteria</taxon>
        <taxon>Bacillati</taxon>
        <taxon>Actinomycetota</taxon>
        <taxon>Actinomycetes</taxon>
        <taxon>Mycobacteriales</taxon>
        <taxon>Nocardiaceae</taxon>
        <taxon>Nocardia</taxon>
    </lineage>
</organism>
<gene>
    <name evidence="4" type="ORF">D5S18_25215</name>
</gene>
<feature type="coiled-coil region" evidence="2">
    <location>
        <begin position="11"/>
        <end position="38"/>
    </location>
</feature>
<keyword evidence="2" id="KW-0175">Coiled coil</keyword>
<evidence type="ECO:0000256" key="1">
    <source>
        <dbReference type="ARBA" id="ARBA00022679"/>
    </source>
</evidence>
<dbReference type="Pfam" id="PF00109">
    <property type="entry name" value="ketoacyl-synt"/>
    <property type="match status" value="1"/>
</dbReference>
<feature type="domain" description="Beta-ketoacyl synthase-like N-terminal" evidence="3">
    <location>
        <begin position="41"/>
        <end position="80"/>
    </location>
</feature>
<dbReference type="AlphaFoldDB" id="A0A3A4K946"/>
<dbReference type="InterPro" id="IPR014030">
    <property type="entry name" value="Ketoacyl_synth_N"/>
</dbReference>
<protein>
    <recommendedName>
        <fullName evidence="3">Beta-ketoacyl synthase-like N-terminal domain-containing protein</fullName>
    </recommendedName>
</protein>
<dbReference type="GO" id="GO:0004312">
    <property type="term" value="F:fatty acid synthase activity"/>
    <property type="evidence" value="ECO:0007669"/>
    <property type="project" value="TreeGrafter"/>
</dbReference>
<proteinExistence type="predicted"/>
<sequence>MTEGICVSISIDDLTRALRISARDNESLRRENRELRALASEPVAIVGIGCRFPGGVSSAGELWQLLAEGRDVIGGFPTDR</sequence>
<accession>A0A3A4K946</accession>
<dbReference type="Proteomes" id="UP000266677">
    <property type="component" value="Unassembled WGS sequence"/>
</dbReference>
<evidence type="ECO:0000256" key="2">
    <source>
        <dbReference type="SAM" id="Coils"/>
    </source>
</evidence>
<dbReference type="InterPro" id="IPR050091">
    <property type="entry name" value="PKS_NRPS_Biosynth_Enz"/>
</dbReference>
<evidence type="ECO:0000313" key="5">
    <source>
        <dbReference type="Proteomes" id="UP000266677"/>
    </source>
</evidence>
<name>A0A3A4K946_9NOCA</name>
<dbReference type="PANTHER" id="PTHR43775:SF51">
    <property type="entry name" value="INACTIVE PHENOLPHTHIOCEROL SYNTHESIS POLYKETIDE SYNTHASE TYPE I PKS1-RELATED"/>
    <property type="match status" value="1"/>
</dbReference>
<evidence type="ECO:0000313" key="4">
    <source>
        <dbReference type="EMBL" id="RJO71366.1"/>
    </source>
</evidence>
<dbReference type="SUPFAM" id="SSF53901">
    <property type="entry name" value="Thiolase-like"/>
    <property type="match status" value="1"/>
</dbReference>
<keyword evidence="5" id="KW-1185">Reference proteome</keyword>
<comment type="caution">
    <text evidence="4">The sequence shown here is derived from an EMBL/GenBank/DDBJ whole genome shotgun (WGS) entry which is preliminary data.</text>
</comment>
<evidence type="ECO:0000259" key="3">
    <source>
        <dbReference type="Pfam" id="PF00109"/>
    </source>
</evidence>
<reference evidence="4 5" key="1">
    <citation type="submission" date="2018-09" db="EMBL/GenBank/DDBJ databases">
        <title>YIM PH21274 draft genome.</title>
        <authorList>
            <person name="Miao C."/>
        </authorList>
    </citation>
    <scope>NUCLEOTIDE SEQUENCE [LARGE SCALE GENOMIC DNA]</scope>
    <source>
        <strain evidence="4 5">YIM PH 21724</strain>
    </source>
</reference>
<dbReference type="GO" id="GO:0006633">
    <property type="term" value="P:fatty acid biosynthetic process"/>
    <property type="evidence" value="ECO:0007669"/>
    <property type="project" value="TreeGrafter"/>
</dbReference>